<organism evidence="3">
    <name type="scientific">hydrothermal vent metagenome</name>
    <dbReference type="NCBI Taxonomy" id="652676"/>
    <lineage>
        <taxon>unclassified sequences</taxon>
        <taxon>metagenomes</taxon>
        <taxon>ecological metagenomes</taxon>
    </lineage>
</organism>
<protein>
    <submittedName>
        <fullName evidence="3">Para-aminobenzoate synthase, aminase component</fullName>
        <ecNumber evidence="3">2.6.1.85</ecNumber>
    </submittedName>
</protein>
<dbReference type="GO" id="GO:0000162">
    <property type="term" value="P:L-tryptophan biosynthetic process"/>
    <property type="evidence" value="ECO:0007669"/>
    <property type="project" value="TreeGrafter"/>
</dbReference>
<reference evidence="3" key="1">
    <citation type="submission" date="2018-06" db="EMBL/GenBank/DDBJ databases">
        <authorList>
            <person name="Zhirakovskaya E."/>
        </authorList>
    </citation>
    <scope>NUCLEOTIDE SEQUENCE</scope>
</reference>
<accession>A0A3B0ZNQ2</accession>
<dbReference type="Pfam" id="PF04715">
    <property type="entry name" value="Anth_synt_I_N"/>
    <property type="match status" value="1"/>
</dbReference>
<dbReference type="InterPro" id="IPR005801">
    <property type="entry name" value="ADC_synthase"/>
</dbReference>
<keyword evidence="3" id="KW-0032">Aminotransferase</keyword>
<dbReference type="GO" id="GO:0046820">
    <property type="term" value="F:4-amino-4-deoxychorismate synthase activity"/>
    <property type="evidence" value="ECO:0007669"/>
    <property type="project" value="UniProtKB-EC"/>
</dbReference>
<dbReference type="PANTHER" id="PTHR11236:SF9">
    <property type="entry name" value="ANTHRANILATE SYNTHASE COMPONENT 1"/>
    <property type="match status" value="1"/>
</dbReference>
<evidence type="ECO:0000259" key="2">
    <source>
        <dbReference type="Pfam" id="PF04715"/>
    </source>
</evidence>
<dbReference type="Gene3D" id="3.60.120.10">
    <property type="entry name" value="Anthranilate synthase"/>
    <property type="match status" value="1"/>
</dbReference>
<dbReference type="Pfam" id="PF00425">
    <property type="entry name" value="Chorismate_bind"/>
    <property type="match status" value="1"/>
</dbReference>
<dbReference type="PANTHER" id="PTHR11236">
    <property type="entry name" value="AMINOBENZOATE/ANTHRANILATE SYNTHASE"/>
    <property type="match status" value="1"/>
</dbReference>
<gene>
    <name evidence="3" type="ORF">MNBD_GAMMA22-1785</name>
</gene>
<dbReference type="PRINTS" id="PR00095">
    <property type="entry name" value="ANTSNTHASEI"/>
</dbReference>
<dbReference type="InterPro" id="IPR006805">
    <property type="entry name" value="Anth_synth_I_N"/>
</dbReference>
<dbReference type="NCBIfam" id="NF006563">
    <property type="entry name" value="PRK09070.1"/>
    <property type="match status" value="1"/>
</dbReference>
<evidence type="ECO:0000259" key="1">
    <source>
        <dbReference type="Pfam" id="PF00425"/>
    </source>
</evidence>
<dbReference type="InterPro" id="IPR015890">
    <property type="entry name" value="Chorismate_C"/>
</dbReference>
<dbReference type="EC" id="2.6.1.85" evidence="3"/>
<name>A0A3B0ZNQ2_9ZZZZ</name>
<proteinExistence type="predicted"/>
<dbReference type="EMBL" id="UOFS01000001">
    <property type="protein sequence ID" value="VAW90790.1"/>
    <property type="molecule type" value="Genomic_DNA"/>
</dbReference>
<feature type="domain" description="Chorismate-utilising enzyme C-terminal" evidence="1">
    <location>
        <begin position="215"/>
        <end position="469"/>
    </location>
</feature>
<feature type="domain" description="Anthranilate synthase component I N-terminal" evidence="2">
    <location>
        <begin position="39"/>
        <end position="167"/>
    </location>
</feature>
<dbReference type="AlphaFoldDB" id="A0A3B0ZNQ2"/>
<keyword evidence="3" id="KW-0808">Transferase</keyword>
<dbReference type="InterPro" id="IPR019999">
    <property type="entry name" value="Anth_synth_I-like"/>
</dbReference>
<sequence length="479" mass="54184">MVSINGDGSGSKITSTNKKLSIVTCEGCCDLLALHASNKKRYPFLLQSTSSQNKNSRFDILFAFPQHSLTLNNNFKLYVDNKLCANNNFLEQLDQLFIKQKTTKNDEQSRFKLPFTGGWFLYLAYELLGQIENKVKTHILSQGQDIAVAVRIPSAIIYDRHEDTSYLLSECNYKNNILILENDYKKYYKKNNDKNKIHLFQLKDLINTATEEPAEVFFNRIKKVKKYIHEGDIFQANLSREWCISIAQELNSTELYTNLTQKNPSAFSGILYFGELTIISSSPERLIQIKNGFIEARPIAGTSKRVTDKKTDIELATNLLNHPKEKAEHIMLVDMERNDLGRVCKAGTVKLSELMMLESLAHVHHIISNIKGELKSDVTPAKIIKAVFPGGSITGCPKVRCMEIIHELEGEARNSYTGSMGYLNNNGDMDLNILIRTIEHKNSTLSFRTGAGIVNDSIPENELEETRIKAKGLLSAIYE</sequence>
<evidence type="ECO:0000313" key="3">
    <source>
        <dbReference type="EMBL" id="VAW90790.1"/>
    </source>
</evidence>
<dbReference type="SUPFAM" id="SSF56322">
    <property type="entry name" value="ADC synthase"/>
    <property type="match status" value="1"/>
</dbReference>